<organism evidence="1 2">
    <name type="scientific">Deinococcus humi</name>
    <dbReference type="NCBI Taxonomy" id="662880"/>
    <lineage>
        <taxon>Bacteria</taxon>
        <taxon>Thermotogati</taxon>
        <taxon>Deinococcota</taxon>
        <taxon>Deinococci</taxon>
        <taxon>Deinococcales</taxon>
        <taxon>Deinococcaceae</taxon>
        <taxon>Deinococcus</taxon>
    </lineage>
</organism>
<name>A0A7W8JTM2_9DEIO</name>
<protein>
    <submittedName>
        <fullName evidence="1">Uncharacterized protein</fullName>
    </submittedName>
</protein>
<reference evidence="1 2" key="1">
    <citation type="submission" date="2020-08" db="EMBL/GenBank/DDBJ databases">
        <title>Genomic Encyclopedia of Type Strains, Phase IV (KMG-IV): sequencing the most valuable type-strain genomes for metagenomic binning, comparative biology and taxonomic classification.</title>
        <authorList>
            <person name="Goeker M."/>
        </authorList>
    </citation>
    <scope>NUCLEOTIDE SEQUENCE [LARGE SCALE GENOMIC DNA]</scope>
    <source>
        <strain evidence="1 2">DSM 27939</strain>
    </source>
</reference>
<dbReference type="Proteomes" id="UP000552709">
    <property type="component" value="Unassembled WGS sequence"/>
</dbReference>
<accession>A0A7W8JTM2</accession>
<keyword evidence="2" id="KW-1185">Reference proteome</keyword>
<comment type="caution">
    <text evidence="1">The sequence shown here is derived from an EMBL/GenBank/DDBJ whole genome shotgun (WGS) entry which is preliminary data.</text>
</comment>
<evidence type="ECO:0000313" key="2">
    <source>
        <dbReference type="Proteomes" id="UP000552709"/>
    </source>
</evidence>
<sequence length="35" mass="3839">MTPAARADRSADHLAVLEILSRFAEDLTQTAELPE</sequence>
<dbReference type="AlphaFoldDB" id="A0A7W8JTM2"/>
<gene>
    <name evidence="1" type="ORF">HNQ08_002135</name>
</gene>
<proteinExistence type="predicted"/>
<dbReference type="EMBL" id="JACHFL010000004">
    <property type="protein sequence ID" value="MBB5363037.1"/>
    <property type="molecule type" value="Genomic_DNA"/>
</dbReference>
<evidence type="ECO:0000313" key="1">
    <source>
        <dbReference type="EMBL" id="MBB5363037.1"/>
    </source>
</evidence>